<reference evidence="2 3" key="1">
    <citation type="submission" date="2024-04" db="EMBL/GenBank/DDBJ databases">
        <title>whole genome sequencing of Lutimonas vermicola strain IMCC1616.</title>
        <authorList>
            <person name="Bae S.S."/>
        </authorList>
    </citation>
    <scope>NUCLEOTIDE SEQUENCE [LARGE SCALE GENOMIC DNA]</scope>
    <source>
        <strain evidence="2 3">IMCC1616</strain>
    </source>
</reference>
<organism evidence="2 3">
    <name type="scientific">Lutimonas vermicola</name>
    <dbReference type="NCBI Taxonomy" id="414288"/>
    <lineage>
        <taxon>Bacteria</taxon>
        <taxon>Pseudomonadati</taxon>
        <taxon>Bacteroidota</taxon>
        <taxon>Flavobacteriia</taxon>
        <taxon>Flavobacteriales</taxon>
        <taxon>Flavobacteriaceae</taxon>
        <taxon>Lutimonas</taxon>
    </lineage>
</organism>
<gene>
    <name evidence="2" type="ORF">AABB81_12110</name>
</gene>
<keyword evidence="1" id="KW-0812">Transmembrane</keyword>
<keyword evidence="1" id="KW-1133">Transmembrane helix</keyword>
<evidence type="ECO:0008006" key="4">
    <source>
        <dbReference type="Google" id="ProtNLM"/>
    </source>
</evidence>
<sequence>MRYLLYPTYNIMKFLKDSRNLGSAVFFRNILVVSVFLVNFSGFAQVSSRIDTTQIRIGEQFNYEIIVDETQDVRFPKFESDSLNRIGVVTSHKIDSLKNQLIKKYTLTSFDSGRYVLPGQEIFIRDKRFLTDRVVIDVSTVEVDTIKQPMYHIKEIKNEPYLFSDYLNYFWGLIVLLIVIGLILYFVLRDKPTEEELISRIPPFDAAKIRLKELDEKGLISQNKIKLYYVELTDIVRTFIERELNIPALESTTDELIETITDFNSSSNLNIPKETLLKLQKLLQEADLVKFAKSKPLQNEIALHREDAEGIIDTLHPVKVEPKEIEDDGQ</sequence>
<feature type="transmembrane region" description="Helical" evidence="1">
    <location>
        <begin position="169"/>
        <end position="188"/>
    </location>
</feature>
<evidence type="ECO:0000313" key="3">
    <source>
        <dbReference type="Proteomes" id="UP001474120"/>
    </source>
</evidence>
<dbReference type="RefSeq" id="WP_342160812.1">
    <property type="nucleotide sequence ID" value="NZ_JBCDNA010000003.1"/>
</dbReference>
<protein>
    <recommendedName>
        <fullName evidence="4">Protein BatD</fullName>
    </recommendedName>
</protein>
<feature type="transmembrane region" description="Helical" evidence="1">
    <location>
        <begin position="21"/>
        <end position="40"/>
    </location>
</feature>
<dbReference type="EMBL" id="JBCDNA010000003">
    <property type="protein sequence ID" value="MEL4456644.1"/>
    <property type="molecule type" value="Genomic_DNA"/>
</dbReference>
<comment type="caution">
    <text evidence="2">The sequence shown here is derived from an EMBL/GenBank/DDBJ whole genome shotgun (WGS) entry which is preliminary data.</text>
</comment>
<keyword evidence="3" id="KW-1185">Reference proteome</keyword>
<proteinExistence type="predicted"/>
<accession>A0ABU9L4S8</accession>
<name>A0ABU9L4S8_9FLAO</name>
<keyword evidence="1" id="KW-0472">Membrane</keyword>
<dbReference type="Proteomes" id="UP001474120">
    <property type="component" value="Unassembled WGS sequence"/>
</dbReference>
<evidence type="ECO:0000313" key="2">
    <source>
        <dbReference type="EMBL" id="MEL4456644.1"/>
    </source>
</evidence>
<evidence type="ECO:0000256" key="1">
    <source>
        <dbReference type="SAM" id="Phobius"/>
    </source>
</evidence>